<evidence type="ECO:0000313" key="11">
    <source>
        <dbReference type="EMBL" id="MFC7337639.1"/>
    </source>
</evidence>
<keyword evidence="12" id="KW-1185">Reference proteome</keyword>
<keyword evidence="5" id="KW-0460">Magnesium</keyword>
<sequence length="431" mass="47751">MPGQAHHIKLLASALAAGSLNDAQAMFARTRPLVGDLRKAPWLKPLTRALAGEFGSSPRPPKQQVADYIRAYPAYCRAWASGRGRMATAFVETQMAPAAGAPEGWKVPEITTLRQLAHCLRLHPDDLQWLTAHASTDHYHRSWHAKPGSGNLRLIEAPKTLLRFAQRKILQQILEAIPPHEAATGFSKGKSVRDHVHPHTEKAFVLRMDLEDFFPSIAAARVMKVFLTAGYPDEISRTLTRLTTCATSPTVLTGRSLRHSVRQRFSHAHLPQGAPSSPALANLSAFRLDCRLAGLARTAGAVYSRYADDLLFSGDLSFSRQATSFQATVGAIVIEEGFIPNHRKTRGMPSSQRQKAAGLVLNSKPNIDRRDYDRLKAILNNCARHGPASQNRDALPDFSAHLRGRIEWVRSVNSSRGEKLQQIFDRIDWPE</sequence>
<evidence type="ECO:0000256" key="3">
    <source>
        <dbReference type="ARBA" id="ARBA00022695"/>
    </source>
</evidence>
<dbReference type="SUPFAM" id="SSF56672">
    <property type="entry name" value="DNA/RNA polymerases"/>
    <property type="match status" value="1"/>
</dbReference>
<reference evidence="12" key="1">
    <citation type="journal article" date="2019" name="Int. J. Syst. Evol. Microbiol.">
        <title>The Global Catalogue of Microorganisms (GCM) 10K type strain sequencing project: providing services to taxonomists for standard genome sequencing and annotation.</title>
        <authorList>
            <consortium name="The Broad Institute Genomics Platform"/>
            <consortium name="The Broad Institute Genome Sequencing Center for Infectious Disease"/>
            <person name="Wu L."/>
            <person name="Ma J."/>
        </authorList>
    </citation>
    <scope>NUCLEOTIDE SEQUENCE [LARGE SCALE GENOMIC DNA]</scope>
    <source>
        <strain evidence="12">CGMCC 4.1467</strain>
    </source>
</reference>
<evidence type="ECO:0000256" key="6">
    <source>
        <dbReference type="ARBA" id="ARBA00022918"/>
    </source>
</evidence>
<comment type="catalytic activity">
    <reaction evidence="9">
        <text>DNA(n) + a 2'-deoxyribonucleoside 5'-triphosphate = DNA(n+1) + diphosphate</text>
        <dbReference type="Rhea" id="RHEA:22508"/>
        <dbReference type="Rhea" id="RHEA-COMP:17339"/>
        <dbReference type="Rhea" id="RHEA-COMP:17340"/>
        <dbReference type="ChEBI" id="CHEBI:33019"/>
        <dbReference type="ChEBI" id="CHEBI:61560"/>
        <dbReference type="ChEBI" id="CHEBI:173112"/>
        <dbReference type="EC" id="2.7.7.49"/>
    </reaction>
</comment>
<keyword evidence="3 11" id="KW-0548">Nucleotidyltransferase</keyword>
<dbReference type="PROSITE" id="PS50878">
    <property type="entry name" value="RT_POL"/>
    <property type="match status" value="1"/>
</dbReference>
<dbReference type="PANTHER" id="PTHR34047">
    <property type="entry name" value="NUCLEAR INTRON MATURASE 1, MITOCHONDRIAL-RELATED"/>
    <property type="match status" value="1"/>
</dbReference>
<dbReference type="GO" id="GO:0003964">
    <property type="term" value="F:RNA-directed DNA polymerase activity"/>
    <property type="evidence" value="ECO:0007669"/>
    <property type="project" value="UniProtKB-KW"/>
</dbReference>
<dbReference type="CDD" id="cd03487">
    <property type="entry name" value="RT_Bac_retron_II"/>
    <property type="match status" value="1"/>
</dbReference>
<evidence type="ECO:0000259" key="10">
    <source>
        <dbReference type="PROSITE" id="PS50878"/>
    </source>
</evidence>
<keyword evidence="2 11" id="KW-0808">Transferase</keyword>
<dbReference type="PRINTS" id="PR00866">
    <property type="entry name" value="RNADNAPOLMS"/>
</dbReference>
<dbReference type="Pfam" id="PF00078">
    <property type="entry name" value="RVT_1"/>
    <property type="match status" value="1"/>
</dbReference>
<feature type="domain" description="Reverse transcriptase" evidence="10">
    <location>
        <begin position="136"/>
        <end position="361"/>
    </location>
</feature>
<organism evidence="11 12">
    <name type="scientific">Haloferula chungangensis</name>
    <dbReference type="NCBI Taxonomy" id="1048331"/>
    <lineage>
        <taxon>Bacteria</taxon>
        <taxon>Pseudomonadati</taxon>
        <taxon>Verrucomicrobiota</taxon>
        <taxon>Verrucomicrobiia</taxon>
        <taxon>Verrucomicrobiales</taxon>
        <taxon>Verrucomicrobiaceae</taxon>
        <taxon>Haloferula</taxon>
    </lineage>
</organism>
<comment type="similarity">
    <text evidence="8">Belongs to the bacterial reverse transcriptase family.</text>
</comment>
<evidence type="ECO:0000256" key="1">
    <source>
        <dbReference type="ARBA" id="ARBA00012493"/>
    </source>
</evidence>
<dbReference type="InterPro" id="IPR000477">
    <property type="entry name" value="RT_dom"/>
</dbReference>
<dbReference type="PANTHER" id="PTHR34047:SF7">
    <property type="entry name" value="RNA-DIRECTED DNA POLYMERASE"/>
    <property type="match status" value="1"/>
</dbReference>
<keyword evidence="7" id="KW-0051">Antiviral defense</keyword>
<name>A0ABW2L8Q2_9BACT</name>
<gene>
    <name evidence="11" type="ORF">ACFQY0_10660</name>
</gene>
<dbReference type="InterPro" id="IPR051083">
    <property type="entry name" value="GrpII_Intron_Splice-Mob/Def"/>
</dbReference>
<accession>A0ABW2L8Q2</accession>
<comment type="caution">
    <text evidence="11">The sequence shown here is derived from an EMBL/GenBank/DDBJ whole genome shotgun (WGS) entry which is preliminary data.</text>
</comment>
<dbReference type="EC" id="2.7.7.49" evidence="1"/>
<dbReference type="InterPro" id="IPR043502">
    <property type="entry name" value="DNA/RNA_pol_sf"/>
</dbReference>
<dbReference type="EMBL" id="JBHTBS010000004">
    <property type="protein sequence ID" value="MFC7337639.1"/>
    <property type="molecule type" value="Genomic_DNA"/>
</dbReference>
<evidence type="ECO:0000256" key="5">
    <source>
        <dbReference type="ARBA" id="ARBA00022842"/>
    </source>
</evidence>
<evidence type="ECO:0000256" key="2">
    <source>
        <dbReference type="ARBA" id="ARBA00022679"/>
    </source>
</evidence>
<keyword evidence="4" id="KW-0479">Metal-binding</keyword>
<evidence type="ECO:0000256" key="8">
    <source>
        <dbReference type="ARBA" id="ARBA00034120"/>
    </source>
</evidence>
<evidence type="ECO:0000256" key="7">
    <source>
        <dbReference type="ARBA" id="ARBA00023118"/>
    </source>
</evidence>
<dbReference type="InterPro" id="IPR000123">
    <property type="entry name" value="Reverse_transcriptase_msDNA"/>
</dbReference>
<dbReference type="RefSeq" id="WP_379712106.1">
    <property type="nucleotide sequence ID" value="NZ_JBHTBS010000004.1"/>
</dbReference>
<evidence type="ECO:0000313" key="12">
    <source>
        <dbReference type="Proteomes" id="UP001596472"/>
    </source>
</evidence>
<proteinExistence type="inferred from homology"/>
<protein>
    <recommendedName>
        <fullName evidence="1">RNA-directed DNA polymerase</fullName>
        <ecNumber evidence="1">2.7.7.49</ecNumber>
    </recommendedName>
</protein>
<dbReference type="Proteomes" id="UP001596472">
    <property type="component" value="Unassembled WGS sequence"/>
</dbReference>
<keyword evidence="6 11" id="KW-0695">RNA-directed DNA polymerase</keyword>
<evidence type="ECO:0000256" key="9">
    <source>
        <dbReference type="ARBA" id="ARBA00048173"/>
    </source>
</evidence>
<evidence type="ECO:0000256" key="4">
    <source>
        <dbReference type="ARBA" id="ARBA00022723"/>
    </source>
</evidence>